<dbReference type="CDD" id="cd01448">
    <property type="entry name" value="TST_Repeat_1"/>
    <property type="match status" value="1"/>
</dbReference>
<accession>A0ABT8L2V5</accession>
<dbReference type="SMART" id="SM00450">
    <property type="entry name" value="RHOD"/>
    <property type="match status" value="2"/>
</dbReference>
<dbReference type="PANTHER" id="PTHR11364">
    <property type="entry name" value="THIOSULFATE SULFERTANSFERASE"/>
    <property type="match status" value="1"/>
</dbReference>
<proteinExistence type="predicted"/>
<comment type="caution">
    <text evidence="4">The sequence shown here is derived from an EMBL/GenBank/DDBJ whole genome shotgun (WGS) entry which is preliminary data.</text>
</comment>
<dbReference type="Proteomes" id="UP001172083">
    <property type="component" value="Unassembled WGS sequence"/>
</dbReference>
<dbReference type="InterPro" id="IPR036873">
    <property type="entry name" value="Rhodanese-like_dom_sf"/>
</dbReference>
<evidence type="ECO:0000259" key="3">
    <source>
        <dbReference type="PROSITE" id="PS50206"/>
    </source>
</evidence>
<name>A0ABT8L2V5_9BACT</name>
<dbReference type="InterPro" id="IPR045078">
    <property type="entry name" value="TST/MPST-like"/>
</dbReference>
<dbReference type="Pfam" id="PF00581">
    <property type="entry name" value="Rhodanese"/>
    <property type="match status" value="2"/>
</dbReference>
<reference evidence="4" key="1">
    <citation type="submission" date="2023-06" db="EMBL/GenBank/DDBJ databases">
        <title>Genomic of Agaribacillus aureum.</title>
        <authorList>
            <person name="Wang G."/>
        </authorList>
    </citation>
    <scope>NUCLEOTIDE SEQUENCE</scope>
    <source>
        <strain evidence="4">BMA12</strain>
    </source>
</reference>
<dbReference type="GO" id="GO:0016740">
    <property type="term" value="F:transferase activity"/>
    <property type="evidence" value="ECO:0007669"/>
    <property type="project" value="UniProtKB-KW"/>
</dbReference>
<evidence type="ECO:0000313" key="4">
    <source>
        <dbReference type="EMBL" id="MDN5212040.1"/>
    </source>
</evidence>
<dbReference type="SUPFAM" id="SSF52821">
    <property type="entry name" value="Rhodanese/Cell cycle control phosphatase"/>
    <property type="match status" value="2"/>
</dbReference>
<evidence type="ECO:0000313" key="5">
    <source>
        <dbReference type="Proteomes" id="UP001172083"/>
    </source>
</evidence>
<evidence type="ECO:0000256" key="1">
    <source>
        <dbReference type="ARBA" id="ARBA00022679"/>
    </source>
</evidence>
<dbReference type="RefSeq" id="WP_346757365.1">
    <property type="nucleotide sequence ID" value="NZ_JAUJEB010000001.1"/>
</dbReference>
<dbReference type="EC" id="2.8.1.-" evidence="4"/>
<feature type="domain" description="Rhodanese" evidence="3">
    <location>
        <begin position="21"/>
        <end position="138"/>
    </location>
</feature>
<dbReference type="PROSITE" id="PS50206">
    <property type="entry name" value="RHODANESE_3"/>
    <property type="match status" value="2"/>
</dbReference>
<dbReference type="Gene3D" id="3.40.250.10">
    <property type="entry name" value="Rhodanese-like domain"/>
    <property type="match status" value="2"/>
</dbReference>
<sequence length="282" mass="30997">MTGLKITAPIVSTSWLAKNLDHPDLVVLDASLAKPNSQESTEQQAPLQIKNARFFDIKNTFSDQASELPNTMPSPETFTSEAQRLGINQNSAIVIYDNLGVYASPRAWWMFRVMGHENVAILNGGFPAWREEELPCEPVLPVNVPPGDFKADFKPALISDLKQVSAVYDQPDTLIIDARSEGRFTGEIPEPRAGLRGGHIPNSVNMPFEKVIKDGKMLPVTALKEIFDNLDLKDKKLIFTCGSGVTACIIALASDQVVPNKKSVYDGSWAEWGQFPDLPADC</sequence>
<organism evidence="4 5">
    <name type="scientific">Agaribacillus aureus</name>
    <dbReference type="NCBI Taxonomy" id="3051825"/>
    <lineage>
        <taxon>Bacteria</taxon>
        <taxon>Pseudomonadati</taxon>
        <taxon>Bacteroidota</taxon>
        <taxon>Cytophagia</taxon>
        <taxon>Cytophagales</taxon>
        <taxon>Splendidivirgaceae</taxon>
        <taxon>Agaribacillus</taxon>
    </lineage>
</organism>
<dbReference type="CDD" id="cd01449">
    <property type="entry name" value="TST_Repeat_2"/>
    <property type="match status" value="1"/>
</dbReference>
<keyword evidence="5" id="KW-1185">Reference proteome</keyword>
<dbReference type="InterPro" id="IPR001763">
    <property type="entry name" value="Rhodanese-like_dom"/>
</dbReference>
<keyword evidence="2" id="KW-0677">Repeat</keyword>
<evidence type="ECO:0000256" key="2">
    <source>
        <dbReference type="ARBA" id="ARBA00022737"/>
    </source>
</evidence>
<feature type="domain" description="Rhodanese" evidence="3">
    <location>
        <begin position="169"/>
        <end position="281"/>
    </location>
</feature>
<protein>
    <submittedName>
        <fullName evidence="4">Sulfurtransferase</fullName>
        <ecNumber evidence="4">2.8.1.-</ecNumber>
    </submittedName>
</protein>
<gene>
    <name evidence="4" type="ORF">QQ020_08255</name>
</gene>
<keyword evidence="1 4" id="KW-0808">Transferase</keyword>
<dbReference type="PANTHER" id="PTHR11364:SF27">
    <property type="entry name" value="SULFURTRANSFERASE"/>
    <property type="match status" value="1"/>
</dbReference>
<dbReference type="EMBL" id="JAUJEB010000001">
    <property type="protein sequence ID" value="MDN5212040.1"/>
    <property type="molecule type" value="Genomic_DNA"/>
</dbReference>